<keyword evidence="2" id="KW-0732">Signal</keyword>
<evidence type="ECO:0008006" key="9">
    <source>
        <dbReference type="Google" id="ProtNLM"/>
    </source>
</evidence>
<dbReference type="InterPro" id="IPR004843">
    <property type="entry name" value="Calcineurin-like_PHP"/>
</dbReference>
<evidence type="ECO:0000259" key="6">
    <source>
        <dbReference type="Pfam" id="PF02872"/>
    </source>
</evidence>
<evidence type="ECO:0000313" key="8">
    <source>
        <dbReference type="Proteomes" id="UP001527925"/>
    </source>
</evidence>
<organism evidence="7 8">
    <name type="scientific">Polyrhizophydium stewartii</name>
    <dbReference type="NCBI Taxonomy" id="2732419"/>
    <lineage>
        <taxon>Eukaryota</taxon>
        <taxon>Fungi</taxon>
        <taxon>Fungi incertae sedis</taxon>
        <taxon>Chytridiomycota</taxon>
        <taxon>Chytridiomycota incertae sedis</taxon>
        <taxon>Chytridiomycetes</taxon>
        <taxon>Rhizophydiales</taxon>
        <taxon>Rhizophydiales incertae sedis</taxon>
        <taxon>Polyrhizophydium</taxon>
    </lineage>
</organism>
<protein>
    <recommendedName>
        <fullName evidence="9">5'-nucleotidase</fullName>
    </recommendedName>
</protein>
<dbReference type="PROSITE" id="PS00786">
    <property type="entry name" value="5_NUCLEOTIDASE_2"/>
    <property type="match status" value="1"/>
</dbReference>
<feature type="compositionally biased region" description="Polar residues" evidence="3">
    <location>
        <begin position="317"/>
        <end position="331"/>
    </location>
</feature>
<keyword evidence="4" id="KW-0472">Membrane</keyword>
<name>A0ABR4N651_9FUNG</name>
<dbReference type="SUPFAM" id="SSF56300">
    <property type="entry name" value="Metallo-dependent phosphatases"/>
    <property type="match status" value="1"/>
</dbReference>
<dbReference type="Pfam" id="PF00560">
    <property type="entry name" value="LRR_1"/>
    <property type="match status" value="2"/>
</dbReference>
<sequence>MRRVGEAIMHAMALGLGLDEHFFDSRMDDSFWVMRLIGYPPLDPAADGVGISCGEHTDYGCPTILNTDETTGALQVKSKTGEWTTAYPTLCLPKLLPPAVFGQLGPRCCKWSSADIPEPTVLQALAKQPVPPSIQVTCDGGAITELYIDGLSPFKLKGTLNDAGFPGPLSTLRLLVLTNHPNLSGAIPDAFVKFTQLQYLDLSSNSHAGLLPPSLASATVLRHLDLSQNMISGDIPWDIAASFPTLSYLNLAGTFVSDTMQDLTRMQGLSSCNFTGSYVCVPAKIKYGAVCTVGAKNCFGNNNPSGDAGRLPGGNHTGTTPPQPAMSSPSTMSSVAAAGLALGCIAFMLAVIFVTYRVARRRHRLPRAGDAEDARGRQRDERPKSHDAGRPAPITSDELDGEHRRASSAGPALREARARTSDVTLAPQIVVLRRASTTMTLSSFGSGRRASGAATSPVSDDGHSSMRSTPSLRSLMMSPQLATPPPGDLAVAMATTASLPGSVVDAGEGADMTIVAGAGQAVEPGGGGGEPDWAAEGGAAAAARRLLRLPAERLAADAATPAPTPGATPTPGSYPDTPAPGHGYGSNPSPSPSPRPHPNPNPPAKITILHTNDVHAHFDEAGSGGTDCTAAQKASNKCFGGIARIKTVVDKFRSTTENVLLLDGGDQFQGTLFFNVHGSSPSTEFMNDLRYDAMSIGNHEFDNGISFFTDFVKTLNFPVLSSNIDFKTAPALPAAGIKPYTIIEKYSLGIIGYITNTTADITNYAKNVTFYDPSHPVQKYVDELRSYGIKRIICVSHNGYFEDQYLAQNTRGIDLIVGGHSHTLLLRNTSAPGVVGPYPTNITNLDGKITYVVQAYRYANYLGHLDLEWDANQNLLPPQGDAILLDQAVPQDPVYQARVLKYREAFANLTKSIVGVATGPFPNSPCYDTECAIGDLMTDCMLESRKDVGAQIAFTNAGGIRATINAGSISYADVITILPFGNTVVQFDATGAQIQQILESAAARTNTISGKAVISQPQWAGVRWTLDATKPVGQRVTATVGGKPLDLKATYKTLTNDFVAGGGDNIMPATKFSVGEVLADVFAACIKKRGTISPVLDGRMPTVPKP</sequence>
<dbReference type="InterPro" id="IPR008334">
    <property type="entry name" value="5'-Nucleotdase_C"/>
</dbReference>
<dbReference type="PROSITE" id="PS00785">
    <property type="entry name" value="5_NUCLEOTIDASE_1"/>
    <property type="match status" value="1"/>
</dbReference>
<dbReference type="InterPro" id="IPR006146">
    <property type="entry name" value="5'-Nucleotdase_CS"/>
</dbReference>
<evidence type="ECO:0000313" key="7">
    <source>
        <dbReference type="EMBL" id="KAL2914954.1"/>
    </source>
</evidence>
<evidence type="ECO:0000256" key="2">
    <source>
        <dbReference type="ARBA" id="ARBA00022729"/>
    </source>
</evidence>
<feature type="compositionally biased region" description="Low complexity" evidence="3">
    <location>
        <begin position="442"/>
        <end position="456"/>
    </location>
</feature>
<feature type="region of interest" description="Disordered" evidence="3">
    <location>
        <begin position="309"/>
        <end position="331"/>
    </location>
</feature>
<dbReference type="InterPro" id="IPR036907">
    <property type="entry name" value="5'-Nucleotdase_C_sf"/>
</dbReference>
<feature type="compositionally biased region" description="Basic and acidic residues" evidence="3">
    <location>
        <begin position="368"/>
        <end position="389"/>
    </location>
</feature>
<dbReference type="Pfam" id="PF00149">
    <property type="entry name" value="Metallophos"/>
    <property type="match status" value="1"/>
</dbReference>
<dbReference type="SUPFAM" id="SSF51197">
    <property type="entry name" value="Clavaminate synthase-like"/>
    <property type="match status" value="1"/>
</dbReference>
<evidence type="ECO:0000259" key="5">
    <source>
        <dbReference type="Pfam" id="PF00149"/>
    </source>
</evidence>
<dbReference type="PANTHER" id="PTHR11575">
    <property type="entry name" value="5'-NUCLEOTIDASE-RELATED"/>
    <property type="match status" value="1"/>
</dbReference>
<feature type="domain" description="5'-Nucleotidase C-terminal" evidence="6">
    <location>
        <begin position="914"/>
        <end position="1066"/>
    </location>
</feature>
<dbReference type="Proteomes" id="UP001527925">
    <property type="component" value="Unassembled WGS sequence"/>
</dbReference>
<keyword evidence="8" id="KW-1185">Reference proteome</keyword>
<comment type="similarity">
    <text evidence="1">Belongs to the 5'-nucleotidase family.</text>
</comment>
<gene>
    <name evidence="7" type="ORF">HK105_205497</name>
</gene>
<accession>A0ABR4N651</accession>
<evidence type="ECO:0000256" key="4">
    <source>
        <dbReference type="SAM" id="Phobius"/>
    </source>
</evidence>
<feature type="region of interest" description="Disordered" evidence="3">
    <location>
        <begin position="368"/>
        <end position="419"/>
    </location>
</feature>
<dbReference type="PANTHER" id="PTHR11575:SF24">
    <property type="entry name" value="5'-NUCLEOTIDASE"/>
    <property type="match status" value="1"/>
</dbReference>
<dbReference type="InterPro" id="IPR032675">
    <property type="entry name" value="LRR_dom_sf"/>
</dbReference>
<dbReference type="SUPFAM" id="SSF55816">
    <property type="entry name" value="5'-nucleotidase (syn. UDP-sugar hydrolase), C-terminal domain"/>
    <property type="match status" value="1"/>
</dbReference>
<keyword evidence="4" id="KW-1133">Transmembrane helix</keyword>
<reference evidence="7 8" key="1">
    <citation type="submission" date="2023-09" db="EMBL/GenBank/DDBJ databases">
        <title>Pangenome analysis of Batrachochytrium dendrobatidis and related Chytrids.</title>
        <authorList>
            <person name="Yacoub M.N."/>
            <person name="Stajich J.E."/>
            <person name="James T.Y."/>
        </authorList>
    </citation>
    <scope>NUCLEOTIDE SEQUENCE [LARGE SCALE GENOMIC DNA]</scope>
    <source>
        <strain evidence="7 8">JEL0888</strain>
    </source>
</reference>
<keyword evidence="4" id="KW-0812">Transmembrane</keyword>
<dbReference type="InterPro" id="IPR001611">
    <property type="entry name" value="Leu-rich_rpt"/>
</dbReference>
<feature type="domain" description="Calcineurin-like phosphoesterase" evidence="5">
    <location>
        <begin position="607"/>
        <end position="823"/>
    </location>
</feature>
<feature type="region of interest" description="Disordered" evidence="3">
    <location>
        <begin position="441"/>
        <end position="468"/>
    </location>
</feature>
<evidence type="ECO:0000256" key="1">
    <source>
        <dbReference type="ARBA" id="ARBA00006654"/>
    </source>
</evidence>
<dbReference type="Gene3D" id="3.90.780.10">
    <property type="entry name" value="5'-Nucleotidase, C-terminal domain"/>
    <property type="match status" value="1"/>
</dbReference>
<dbReference type="PRINTS" id="PR01607">
    <property type="entry name" value="APYRASEFAMLY"/>
</dbReference>
<feature type="transmembrane region" description="Helical" evidence="4">
    <location>
        <begin position="335"/>
        <end position="359"/>
    </location>
</feature>
<dbReference type="Gene3D" id="2.60.120.330">
    <property type="entry name" value="B-lactam Antibiotic, Isopenicillin N Synthase, Chain"/>
    <property type="match status" value="1"/>
</dbReference>
<dbReference type="Gene3D" id="3.80.10.10">
    <property type="entry name" value="Ribonuclease Inhibitor"/>
    <property type="match status" value="1"/>
</dbReference>
<dbReference type="InterPro" id="IPR006179">
    <property type="entry name" value="5_nucleotidase/apyrase"/>
</dbReference>
<comment type="caution">
    <text evidence="7">The sequence shown here is derived from an EMBL/GenBank/DDBJ whole genome shotgun (WGS) entry which is preliminary data.</text>
</comment>
<feature type="compositionally biased region" description="Pro residues" evidence="3">
    <location>
        <begin position="589"/>
        <end position="603"/>
    </location>
</feature>
<dbReference type="InterPro" id="IPR029052">
    <property type="entry name" value="Metallo-depent_PP-like"/>
</dbReference>
<dbReference type="CDD" id="cd07409">
    <property type="entry name" value="MPP_CD73_N"/>
    <property type="match status" value="1"/>
</dbReference>
<dbReference type="EMBL" id="JADGIZ020000028">
    <property type="protein sequence ID" value="KAL2914954.1"/>
    <property type="molecule type" value="Genomic_DNA"/>
</dbReference>
<dbReference type="SUPFAM" id="SSF52058">
    <property type="entry name" value="L domain-like"/>
    <property type="match status" value="1"/>
</dbReference>
<dbReference type="Pfam" id="PF02872">
    <property type="entry name" value="5_nucleotid_C"/>
    <property type="match status" value="1"/>
</dbReference>
<evidence type="ECO:0000256" key="3">
    <source>
        <dbReference type="SAM" id="MobiDB-lite"/>
    </source>
</evidence>
<dbReference type="Gene3D" id="3.60.21.10">
    <property type="match status" value="1"/>
</dbReference>
<proteinExistence type="inferred from homology"/>
<dbReference type="InterPro" id="IPR027443">
    <property type="entry name" value="IPNS-like_sf"/>
</dbReference>
<feature type="region of interest" description="Disordered" evidence="3">
    <location>
        <begin position="558"/>
        <end position="606"/>
    </location>
</feature>